<sequence>MRISVLVVLVLLAVAAPGPARAIVGGHPADEPWVVALFDPGRNLFCGGALIAPDKVVTAAHCTVERTALATLDRQRITVVAGRPDLDQPVGHEVEVASSWRHPDFRSVAEGDDVAILTLAHPLPYRTIAVGAAYTGPATVHGWGRTGELAPASRVLRAVDVPVLDDGTCRKADSVHNPAKMLCAGYPEGGKDACEGDSGGPIVQDGALIGVVSYGRGCARPGEPGVYTRLAAYLDLF</sequence>
<evidence type="ECO:0000259" key="5">
    <source>
        <dbReference type="PROSITE" id="PS50240"/>
    </source>
</evidence>
<dbReference type="InterPro" id="IPR018114">
    <property type="entry name" value="TRYPSIN_HIS"/>
</dbReference>
<dbReference type="EMBL" id="JACHJS010000001">
    <property type="protein sequence ID" value="MBB4964002.1"/>
    <property type="molecule type" value="Genomic_DNA"/>
</dbReference>
<comment type="caution">
    <text evidence="6">The sequence shown here is derived from an EMBL/GenBank/DDBJ whole genome shotgun (WGS) entry which is preliminary data.</text>
</comment>
<dbReference type="InterPro" id="IPR043504">
    <property type="entry name" value="Peptidase_S1_PA_chymotrypsin"/>
</dbReference>
<dbReference type="PANTHER" id="PTHR24276:SF98">
    <property type="entry name" value="FI18310P1-RELATED"/>
    <property type="match status" value="1"/>
</dbReference>
<dbReference type="Pfam" id="PF00089">
    <property type="entry name" value="Trypsin"/>
    <property type="match status" value="1"/>
</dbReference>
<dbReference type="RefSeq" id="WP_184666749.1">
    <property type="nucleotide sequence ID" value="NZ_BAABAI010000025.1"/>
</dbReference>
<evidence type="ECO:0000256" key="1">
    <source>
        <dbReference type="ARBA" id="ARBA00007664"/>
    </source>
</evidence>
<proteinExistence type="inferred from homology"/>
<keyword evidence="3 6" id="KW-0645">Protease</keyword>
<dbReference type="AlphaFoldDB" id="A0A7W7T0X6"/>
<gene>
    <name evidence="6" type="ORF">F4559_001361</name>
</gene>
<accession>A0A7W7T0X6</accession>
<feature type="signal peptide" evidence="4">
    <location>
        <begin position="1"/>
        <end position="22"/>
    </location>
</feature>
<keyword evidence="3" id="KW-0378">Hydrolase</keyword>
<feature type="chain" id="PRO_5031184572" evidence="4">
    <location>
        <begin position="23"/>
        <end position="237"/>
    </location>
</feature>
<dbReference type="SUPFAM" id="SSF50494">
    <property type="entry name" value="Trypsin-like serine proteases"/>
    <property type="match status" value="1"/>
</dbReference>
<dbReference type="InterPro" id="IPR001254">
    <property type="entry name" value="Trypsin_dom"/>
</dbReference>
<comment type="similarity">
    <text evidence="1">Belongs to the peptidase S1 family.</text>
</comment>
<evidence type="ECO:0000256" key="4">
    <source>
        <dbReference type="SAM" id="SignalP"/>
    </source>
</evidence>
<name>A0A7W7T0X6_9PSEU</name>
<dbReference type="FunFam" id="2.40.10.10:FF:000002">
    <property type="entry name" value="Transmembrane protease serine"/>
    <property type="match status" value="1"/>
</dbReference>
<protein>
    <submittedName>
        <fullName evidence="6">Secreted trypsin-like serine protease</fullName>
    </submittedName>
</protein>
<dbReference type="InterPro" id="IPR050430">
    <property type="entry name" value="Peptidase_S1"/>
</dbReference>
<evidence type="ECO:0000313" key="6">
    <source>
        <dbReference type="EMBL" id="MBB4964002.1"/>
    </source>
</evidence>
<keyword evidence="4" id="KW-0732">Signal</keyword>
<evidence type="ECO:0000256" key="2">
    <source>
        <dbReference type="ARBA" id="ARBA00023157"/>
    </source>
</evidence>
<dbReference type="CDD" id="cd00190">
    <property type="entry name" value="Tryp_SPc"/>
    <property type="match status" value="1"/>
</dbReference>
<dbReference type="PROSITE" id="PS00134">
    <property type="entry name" value="TRYPSIN_HIS"/>
    <property type="match status" value="1"/>
</dbReference>
<dbReference type="InterPro" id="IPR001314">
    <property type="entry name" value="Peptidase_S1A"/>
</dbReference>
<keyword evidence="3" id="KW-0720">Serine protease</keyword>
<keyword evidence="2" id="KW-1015">Disulfide bond</keyword>
<keyword evidence="7" id="KW-1185">Reference proteome</keyword>
<feature type="domain" description="Peptidase S1" evidence="5">
    <location>
        <begin position="23"/>
        <end position="237"/>
    </location>
</feature>
<reference evidence="6 7" key="1">
    <citation type="submission" date="2020-08" db="EMBL/GenBank/DDBJ databases">
        <title>Sequencing the genomes of 1000 actinobacteria strains.</title>
        <authorList>
            <person name="Klenk H.-P."/>
        </authorList>
    </citation>
    <scope>NUCLEOTIDE SEQUENCE [LARGE SCALE GENOMIC DNA]</scope>
    <source>
        <strain evidence="6 7">DSM 45084</strain>
    </source>
</reference>
<organism evidence="6 7">
    <name type="scientific">Saccharothrix violaceirubra</name>
    <dbReference type="NCBI Taxonomy" id="413306"/>
    <lineage>
        <taxon>Bacteria</taxon>
        <taxon>Bacillati</taxon>
        <taxon>Actinomycetota</taxon>
        <taxon>Actinomycetes</taxon>
        <taxon>Pseudonocardiales</taxon>
        <taxon>Pseudonocardiaceae</taxon>
        <taxon>Saccharothrix</taxon>
    </lineage>
</organism>
<dbReference type="PRINTS" id="PR00722">
    <property type="entry name" value="CHYMOTRYPSIN"/>
</dbReference>
<evidence type="ECO:0000313" key="7">
    <source>
        <dbReference type="Proteomes" id="UP000542674"/>
    </source>
</evidence>
<dbReference type="SMART" id="SM00020">
    <property type="entry name" value="Tryp_SPc"/>
    <property type="match status" value="1"/>
</dbReference>
<dbReference type="InterPro" id="IPR009003">
    <property type="entry name" value="Peptidase_S1_PA"/>
</dbReference>
<evidence type="ECO:0000256" key="3">
    <source>
        <dbReference type="RuleBase" id="RU363034"/>
    </source>
</evidence>
<dbReference type="PROSITE" id="PS50240">
    <property type="entry name" value="TRYPSIN_DOM"/>
    <property type="match status" value="1"/>
</dbReference>
<dbReference type="Proteomes" id="UP000542674">
    <property type="component" value="Unassembled WGS sequence"/>
</dbReference>
<dbReference type="PROSITE" id="PS00135">
    <property type="entry name" value="TRYPSIN_SER"/>
    <property type="match status" value="1"/>
</dbReference>
<dbReference type="GO" id="GO:0004252">
    <property type="term" value="F:serine-type endopeptidase activity"/>
    <property type="evidence" value="ECO:0007669"/>
    <property type="project" value="InterPro"/>
</dbReference>
<dbReference type="Gene3D" id="2.40.10.10">
    <property type="entry name" value="Trypsin-like serine proteases"/>
    <property type="match status" value="2"/>
</dbReference>
<dbReference type="InterPro" id="IPR033116">
    <property type="entry name" value="TRYPSIN_SER"/>
</dbReference>
<dbReference type="PANTHER" id="PTHR24276">
    <property type="entry name" value="POLYSERASE-RELATED"/>
    <property type="match status" value="1"/>
</dbReference>
<dbReference type="GO" id="GO:0006508">
    <property type="term" value="P:proteolysis"/>
    <property type="evidence" value="ECO:0007669"/>
    <property type="project" value="UniProtKB-KW"/>
</dbReference>